<feature type="compositionally biased region" description="Basic and acidic residues" evidence="1">
    <location>
        <begin position="61"/>
        <end position="81"/>
    </location>
</feature>
<organism evidence="2 3">
    <name type="scientific">Streptomyces camponoticapitis</name>
    <dbReference type="NCBI Taxonomy" id="1616125"/>
    <lineage>
        <taxon>Bacteria</taxon>
        <taxon>Bacillati</taxon>
        <taxon>Actinomycetota</taxon>
        <taxon>Actinomycetes</taxon>
        <taxon>Kitasatosporales</taxon>
        <taxon>Streptomycetaceae</taxon>
        <taxon>Streptomyces</taxon>
    </lineage>
</organism>
<evidence type="ECO:0000313" key="3">
    <source>
        <dbReference type="Proteomes" id="UP000660265"/>
    </source>
</evidence>
<feature type="region of interest" description="Disordered" evidence="1">
    <location>
        <begin position="36"/>
        <end position="81"/>
    </location>
</feature>
<accession>A0ABQ2EVE9</accession>
<comment type="caution">
    <text evidence="2">The sequence shown here is derived from an EMBL/GenBank/DDBJ whole genome shotgun (WGS) entry which is preliminary data.</text>
</comment>
<proteinExistence type="predicted"/>
<reference evidence="3" key="1">
    <citation type="journal article" date="2019" name="Int. J. Syst. Evol. Microbiol.">
        <title>The Global Catalogue of Microorganisms (GCM) 10K type strain sequencing project: providing services to taxonomists for standard genome sequencing and annotation.</title>
        <authorList>
            <consortium name="The Broad Institute Genomics Platform"/>
            <consortium name="The Broad Institute Genome Sequencing Center for Infectious Disease"/>
            <person name="Wu L."/>
            <person name="Ma J."/>
        </authorList>
    </citation>
    <scope>NUCLEOTIDE SEQUENCE [LARGE SCALE GENOMIC DNA]</scope>
    <source>
        <strain evidence="3">CGMCC 4.7275</strain>
    </source>
</reference>
<evidence type="ECO:0000256" key="1">
    <source>
        <dbReference type="SAM" id="MobiDB-lite"/>
    </source>
</evidence>
<dbReference type="EMBL" id="BMMV01000036">
    <property type="protein sequence ID" value="GGK28181.1"/>
    <property type="molecule type" value="Genomic_DNA"/>
</dbReference>
<evidence type="ECO:0000313" key="2">
    <source>
        <dbReference type="EMBL" id="GGK28181.1"/>
    </source>
</evidence>
<keyword evidence="3" id="KW-1185">Reference proteome</keyword>
<dbReference type="Proteomes" id="UP000660265">
    <property type="component" value="Unassembled WGS sequence"/>
</dbReference>
<sequence>MQQPVLTDAYAASTATGIKPGTIHVRIHRHLTRHGYDPAGHALGGSLLNPASAPRLQLGRGEPHRGAQAQDHPEMVRRCRA</sequence>
<gene>
    <name evidence="2" type="ORF">GCM10011583_70220</name>
</gene>
<protein>
    <submittedName>
        <fullName evidence="2">Uncharacterized protein</fullName>
    </submittedName>
</protein>
<name>A0ABQ2EVE9_9ACTN</name>